<dbReference type="SUPFAM" id="SSF56672">
    <property type="entry name" value="DNA/RNA polymerases"/>
    <property type="match status" value="1"/>
</dbReference>
<dbReference type="EMBL" id="JACGWL010000013">
    <property type="protein sequence ID" value="KAK4389689.1"/>
    <property type="molecule type" value="Genomic_DNA"/>
</dbReference>
<evidence type="ECO:0000313" key="1">
    <source>
        <dbReference type="EMBL" id="KAK4389689.1"/>
    </source>
</evidence>
<name>A0AAE2BLF3_9LAMI</name>
<proteinExistence type="predicted"/>
<reference evidence="1" key="1">
    <citation type="submission" date="2020-06" db="EMBL/GenBank/DDBJ databases">
        <authorList>
            <person name="Li T."/>
            <person name="Hu X."/>
            <person name="Zhang T."/>
            <person name="Song X."/>
            <person name="Zhang H."/>
            <person name="Dai N."/>
            <person name="Sheng W."/>
            <person name="Hou X."/>
            <person name="Wei L."/>
        </authorList>
    </citation>
    <scope>NUCLEOTIDE SEQUENCE</scope>
    <source>
        <strain evidence="1">K16</strain>
        <tissue evidence="1">Leaf</tissue>
    </source>
</reference>
<sequence>MVIQRGIKADPLKIKAILDLKTPTKVNEVQRLTGRIAALSRFISKTEEKSLLFFKTLGNSDTSGRLVKWTMELSEYDISYLPRITIKAQALANFISEMAGAPVEDGPKVKNGYYMWMDLA</sequence>
<accession>A0AAE2BLF3</accession>
<protein>
    <submittedName>
        <fullName evidence="1">Uncharacterized protein</fullName>
    </submittedName>
</protein>
<reference evidence="1" key="2">
    <citation type="journal article" date="2024" name="Plant">
        <title>Genomic evolution and insights into agronomic trait innovations of Sesamum species.</title>
        <authorList>
            <person name="Miao H."/>
            <person name="Wang L."/>
            <person name="Qu L."/>
            <person name="Liu H."/>
            <person name="Sun Y."/>
            <person name="Le M."/>
            <person name="Wang Q."/>
            <person name="Wei S."/>
            <person name="Zheng Y."/>
            <person name="Lin W."/>
            <person name="Duan Y."/>
            <person name="Cao H."/>
            <person name="Xiong S."/>
            <person name="Wang X."/>
            <person name="Wei L."/>
            <person name="Li C."/>
            <person name="Ma Q."/>
            <person name="Ju M."/>
            <person name="Zhao R."/>
            <person name="Li G."/>
            <person name="Mu C."/>
            <person name="Tian Q."/>
            <person name="Mei H."/>
            <person name="Zhang T."/>
            <person name="Gao T."/>
            <person name="Zhang H."/>
        </authorList>
    </citation>
    <scope>NUCLEOTIDE SEQUENCE</scope>
    <source>
        <strain evidence="1">K16</strain>
    </source>
</reference>
<dbReference type="Proteomes" id="UP001289374">
    <property type="component" value="Unassembled WGS sequence"/>
</dbReference>
<dbReference type="Gene3D" id="3.30.70.270">
    <property type="match status" value="1"/>
</dbReference>
<keyword evidence="2" id="KW-1185">Reference proteome</keyword>
<dbReference type="InterPro" id="IPR043128">
    <property type="entry name" value="Rev_trsase/Diguanyl_cyclase"/>
</dbReference>
<dbReference type="InterPro" id="IPR043502">
    <property type="entry name" value="DNA/RNA_pol_sf"/>
</dbReference>
<dbReference type="AlphaFoldDB" id="A0AAE2BLF3"/>
<organism evidence="1 2">
    <name type="scientific">Sesamum angolense</name>
    <dbReference type="NCBI Taxonomy" id="2727404"/>
    <lineage>
        <taxon>Eukaryota</taxon>
        <taxon>Viridiplantae</taxon>
        <taxon>Streptophyta</taxon>
        <taxon>Embryophyta</taxon>
        <taxon>Tracheophyta</taxon>
        <taxon>Spermatophyta</taxon>
        <taxon>Magnoliopsida</taxon>
        <taxon>eudicotyledons</taxon>
        <taxon>Gunneridae</taxon>
        <taxon>Pentapetalae</taxon>
        <taxon>asterids</taxon>
        <taxon>lamiids</taxon>
        <taxon>Lamiales</taxon>
        <taxon>Pedaliaceae</taxon>
        <taxon>Sesamum</taxon>
    </lineage>
</organism>
<comment type="caution">
    <text evidence="1">The sequence shown here is derived from an EMBL/GenBank/DDBJ whole genome shotgun (WGS) entry which is preliminary data.</text>
</comment>
<evidence type="ECO:0000313" key="2">
    <source>
        <dbReference type="Proteomes" id="UP001289374"/>
    </source>
</evidence>
<gene>
    <name evidence="1" type="ORF">Sango_2305900</name>
</gene>